<name>A0ABR5TLC2_9BACL</name>
<keyword evidence="1" id="KW-1133">Transmembrane helix</keyword>
<keyword evidence="1" id="KW-0472">Membrane</keyword>
<evidence type="ECO:0000256" key="1">
    <source>
        <dbReference type="SAM" id="Phobius"/>
    </source>
</evidence>
<keyword evidence="3" id="KW-1185">Reference proteome</keyword>
<comment type="caution">
    <text evidence="2">The sequence shown here is derived from an EMBL/GenBank/DDBJ whole genome shotgun (WGS) entry which is preliminary data.</text>
</comment>
<dbReference type="Proteomes" id="UP000070467">
    <property type="component" value="Unassembled WGS sequence"/>
</dbReference>
<evidence type="ECO:0000313" key="2">
    <source>
        <dbReference type="EMBL" id="KXB57525.1"/>
    </source>
</evidence>
<accession>A0ABR5TLC2</accession>
<feature type="transmembrane region" description="Helical" evidence="1">
    <location>
        <begin position="16"/>
        <end position="32"/>
    </location>
</feature>
<protein>
    <submittedName>
        <fullName evidence="2">Uncharacterized protein</fullName>
    </submittedName>
</protein>
<reference evidence="2 3" key="1">
    <citation type="submission" date="2016-01" db="EMBL/GenBank/DDBJ databases">
        <authorList>
            <person name="Mitreva M."/>
            <person name="Pepin K.H."/>
            <person name="Mihindukulasuriya K.A."/>
            <person name="Fulton R."/>
            <person name="Fronick C."/>
            <person name="O'Laughlin M."/>
            <person name="Miner T."/>
            <person name="Herter B."/>
            <person name="Rosa B.A."/>
            <person name="Cordes M."/>
            <person name="Tomlinson C."/>
            <person name="Wollam A."/>
            <person name="Palsikar V.B."/>
            <person name="Mardis E.R."/>
            <person name="Wilson R.K."/>
        </authorList>
    </citation>
    <scope>NUCLEOTIDE SEQUENCE [LARGE SCALE GENOMIC DNA]</scope>
    <source>
        <strain evidence="2 3">KA00071</strain>
    </source>
</reference>
<dbReference type="EMBL" id="LSDB01000044">
    <property type="protein sequence ID" value="KXB57525.1"/>
    <property type="molecule type" value="Genomic_DNA"/>
</dbReference>
<gene>
    <name evidence="2" type="ORF">HMPREF1871_00861</name>
</gene>
<keyword evidence="1" id="KW-0812">Transmembrane</keyword>
<organism evidence="2 3">
    <name type="scientific">Gemelliphila asaccharolytica</name>
    <dbReference type="NCBI Taxonomy" id="502393"/>
    <lineage>
        <taxon>Bacteria</taxon>
        <taxon>Bacillati</taxon>
        <taxon>Bacillota</taxon>
        <taxon>Bacilli</taxon>
        <taxon>Bacillales</taxon>
        <taxon>Gemellaceae</taxon>
        <taxon>Gemelliphila</taxon>
    </lineage>
</organism>
<evidence type="ECO:0000313" key="3">
    <source>
        <dbReference type="Proteomes" id="UP000070467"/>
    </source>
</evidence>
<sequence>MVNFCNFKRYSAIKKNFFFAIIFLFLINFKILRKKIKYFINLVSF</sequence>
<proteinExistence type="predicted"/>